<accession>A0ABY6JVS8</accession>
<evidence type="ECO:0000313" key="2">
    <source>
        <dbReference type="Proteomes" id="UP001163082"/>
    </source>
</evidence>
<evidence type="ECO:0000313" key="1">
    <source>
        <dbReference type="EMBL" id="UYV20943.1"/>
    </source>
</evidence>
<name>A0ABY6JVS8_9GAMM</name>
<protein>
    <recommendedName>
        <fullName evidence="3">Transposase zinc-ribbon domain-containing protein</fullName>
    </recommendedName>
</protein>
<geneLocation type="plasmid" evidence="1 2">
    <name>unnamed</name>
</geneLocation>
<sequence>MHIITGPRRRHCRCRACRGRQVKAKHPNDYTRRIRCKHCGQFDTLVIDKWADNRGWRKYTCYCDGYHFPHRIRSEWCYHNPHYPHEQERVLTA</sequence>
<keyword evidence="2" id="KW-1185">Reference proteome</keyword>
<organism evidence="1 2">
    <name type="scientific">Halomonas qaidamensis</name>
    <dbReference type="NCBI Taxonomy" id="2866211"/>
    <lineage>
        <taxon>Bacteria</taxon>
        <taxon>Pseudomonadati</taxon>
        <taxon>Pseudomonadota</taxon>
        <taxon>Gammaproteobacteria</taxon>
        <taxon>Oceanospirillales</taxon>
        <taxon>Halomonadaceae</taxon>
        <taxon>Halomonas</taxon>
    </lineage>
</organism>
<reference evidence="1" key="1">
    <citation type="journal article" date="2022" name="Antonie Van Leeuwenhoek">
        <title>Whole genome sequencing of the halophilic Halomonas qaidamensis XH36, a novel species strain with high ectoine production.</title>
        <authorList>
            <person name="Zhang T."/>
            <person name="Cui T."/>
            <person name="Cao Y."/>
            <person name="Li Y."/>
            <person name="Li F."/>
            <person name="Zhu D."/>
            <person name="Xing J."/>
        </authorList>
    </citation>
    <scope>NUCLEOTIDE SEQUENCE</scope>
    <source>
        <strain evidence="1">XH36</strain>
    </source>
</reference>
<gene>
    <name evidence="1" type="ORF">K1Y77_17130</name>
</gene>
<evidence type="ECO:0008006" key="3">
    <source>
        <dbReference type="Google" id="ProtNLM"/>
    </source>
</evidence>
<dbReference type="RefSeq" id="WP_264431626.1">
    <property type="nucleotide sequence ID" value="NZ_CP080628.1"/>
</dbReference>
<proteinExistence type="predicted"/>
<keyword evidence="1" id="KW-0614">Plasmid</keyword>
<dbReference type="Proteomes" id="UP001163082">
    <property type="component" value="Plasmid unnamed"/>
</dbReference>
<dbReference type="EMBL" id="CP080628">
    <property type="protein sequence ID" value="UYV20943.1"/>
    <property type="molecule type" value="Genomic_DNA"/>
</dbReference>